<organism evidence="1">
    <name type="scientific">Polytomella parva</name>
    <dbReference type="NCBI Taxonomy" id="51329"/>
    <lineage>
        <taxon>Eukaryota</taxon>
        <taxon>Viridiplantae</taxon>
        <taxon>Chlorophyta</taxon>
        <taxon>core chlorophytes</taxon>
        <taxon>Chlorophyceae</taxon>
        <taxon>CS clade</taxon>
        <taxon>Chlamydomonadales</taxon>
        <taxon>Chlamydomonadaceae</taxon>
        <taxon>Polytomella</taxon>
    </lineage>
</organism>
<gene>
    <name evidence="1" type="ORF">PPAR00522_LOCUS3071</name>
</gene>
<proteinExistence type="predicted"/>
<protein>
    <submittedName>
        <fullName evidence="1">Uncharacterized protein</fullName>
    </submittedName>
</protein>
<accession>A0A7S0UQQ6</accession>
<reference evidence="1" key="1">
    <citation type="submission" date="2021-01" db="EMBL/GenBank/DDBJ databases">
        <authorList>
            <person name="Corre E."/>
            <person name="Pelletier E."/>
            <person name="Niang G."/>
            <person name="Scheremetjew M."/>
            <person name="Finn R."/>
            <person name="Kale V."/>
            <person name="Holt S."/>
            <person name="Cochrane G."/>
            <person name="Meng A."/>
            <person name="Brown T."/>
            <person name="Cohen L."/>
        </authorList>
    </citation>
    <scope>NUCLEOTIDE SEQUENCE</scope>
    <source>
        <strain evidence="1">SAG 63-3</strain>
    </source>
</reference>
<name>A0A7S0UQQ6_9CHLO</name>
<dbReference type="EMBL" id="HBFM01005287">
    <property type="protein sequence ID" value="CAD8766679.1"/>
    <property type="molecule type" value="Transcribed_RNA"/>
</dbReference>
<dbReference type="AlphaFoldDB" id="A0A7S0UQQ6"/>
<sequence>MQSFSPARVLPTLGCARVSGESTLGSLCRRLARQASAHSMGESVNREKGAAILAQIFIGKLESFGVLLISLLLFASSSCTRFKSPALKLALSLMSRVIQGSLEDMCRSLHPA</sequence>
<evidence type="ECO:0000313" key="1">
    <source>
        <dbReference type="EMBL" id="CAD8766679.1"/>
    </source>
</evidence>